<sequence length="94" mass="10226">MHLLTKIEDLFQVTGRGLIVAPGPLRSEEPGGADIPVELRRPDGSVLHARVSLQHFFQSPPPPPHIAAQWGCMLSGVTKDEVPIGTEIWRPDGT</sequence>
<keyword evidence="2" id="KW-1185">Reference proteome</keyword>
<evidence type="ECO:0000313" key="1">
    <source>
        <dbReference type="EMBL" id="GAA5160461.1"/>
    </source>
</evidence>
<comment type="caution">
    <text evidence="1">The sequence shown here is derived from an EMBL/GenBank/DDBJ whole genome shotgun (WGS) entry which is preliminary data.</text>
</comment>
<reference evidence="2" key="1">
    <citation type="journal article" date="2019" name="Int. J. Syst. Evol. Microbiol.">
        <title>The Global Catalogue of Microorganisms (GCM) 10K type strain sequencing project: providing services to taxonomists for standard genome sequencing and annotation.</title>
        <authorList>
            <consortium name="The Broad Institute Genomics Platform"/>
            <consortium name="The Broad Institute Genome Sequencing Center for Infectious Disease"/>
            <person name="Wu L."/>
            <person name="Ma J."/>
        </authorList>
    </citation>
    <scope>NUCLEOTIDE SEQUENCE [LARGE SCALE GENOMIC DNA]</scope>
    <source>
        <strain evidence="2">JCM 18715</strain>
    </source>
</reference>
<protein>
    <submittedName>
        <fullName evidence="1">Uncharacterized protein</fullName>
    </submittedName>
</protein>
<proteinExistence type="predicted"/>
<dbReference type="EMBL" id="BAABLD010000002">
    <property type="protein sequence ID" value="GAA5160461.1"/>
    <property type="molecule type" value="Genomic_DNA"/>
</dbReference>
<gene>
    <name evidence="1" type="ORF">GCM10025770_08240</name>
</gene>
<accession>A0ABP9QF52</accession>
<dbReference type="Proteomes" id="UP001500547">
    <property type="component" value="Unassembled WGS sequence"/>
</dbReference>
<name>A0ABP9QF52_9RHOO</name>
<evidence type="ECO:0000313" key="2">
    <source>
        <dbReference type="Proteomes" id="UP001500547"/>
    </source>
</evidence>
<organism evidence="1 2">
    <name type="scientific">Viridibacterium curvum</name>
    <dbReference type="NCBI Taxonomy" id="1101404"/>
    <lineage>
        <taxon>Bacteria</taxon>
        <taxon>Pseudomonadati</taxon>
        <taxon>Pseudomonadota</taxon>
        <taxon>Betaproteobacteria</taxon>
        <taxon>Rhodocyclales</taxon>
        <taxon>Rhodocyclaceae</taxon>
        <taxon>Viridibacterium</taxon>
    </lineage>
</organism>